<keyword evidence="4 9" id="KW-0547">Nucleotide-binding</keyword>
<keyword evidence="13" id="KW-1185">Reference proteome</keyword>
<feature type="binding site" evidence="9">
    <location>
        <position position="67"/>
    </location>
    <ligand>
        <name>ATP</name>
        <dbReference type="ChEBI" id="CHEBI:30616"/>
    </ligand>
</feature>
<dbReference type="CDD" id="cd14014">
    <property type="entry name" value="STKc_PknB_like"/>
    <property type="match status" value="1"/>
</dbReference>
<organism evidence="12 13">
    <name type="scientific">Almyronema epifaneia S1</name>
    <dbReference type="NCBI Taxonomy" id="2991925"/>
    <lineage>
        <taxon>Bacteria</taxon>
        <taxon>Bacillati</taxon>
        <taxon>Cyanobacteriota</taxon>
        <taxon>Cyanophyceae</taxon>
        <taxon>Nodosilineales</taxon>
        <taxon>Nodosilineaceae</taxon>
        <taxon>Almyronema</taxon>
        <taxon>Almyronema epifaneia</taxon>
    </lineage>
</organism>
<evidence type="ECO:0000256" key="2">
    <source>
        <dbReference type="ARBA" id="ARBA00022527"/>
    </source>
</evidence>
<gene>
    <name evidence="12" type="ORF">ACFVKH_05215</name>
</gene>
<dbReference type="Pfam" id="PF00069">
    <property type="entry name" value="Pkinase"/>
    <property type="match status" value="1"/>
</dbReference>
<dbReference type="RefSeq" id="WP_377962645.1">
    <property type="nucleotide sequence ID" value="NZ_JBHZOL010000031.1"/>
</dbReference>
<dbReference type="PROSITE" id="PS50011">
    <property type="entry name" value="PROTEIN_KINASE_DOM"/>
    <property type="match status" value="1"/>
</dbReference>
<dbReference type="Gene3D" id="1.10.510.10">
    <property type="entry name" value="Transferase(Phosphotransferase) domain 1"/>
    <property type="match status" value="1"/>
</dbReference>
<comment type="caution">
    <text evidence="12">The sequence shown here is derived from an EMBL/GenBank/DDBJ whole genome shotgun (WGS) entry which is preliminary data.</text>
</comment>
<comment type="catalytic activity">
    <reaction evidence="7">
        <text>L-threonyl-[protein] + ATP = O-phospho-L-threonyl-[protein] + ADP + H(+)</text>
        <dbReference type="Rhea" id="RHEA:46608"/>
        <dbReference type="Rhea" id="RHEA-COMP:11060"/>
        <dbReference type="Rhea" id="RHEA-COMP:11605"/>
        <dbReference type="ChEBI" id="CHEBI:15378"/>
        <dbReference type="ChEBI" id="CHEBI:30013"/>
        <dbReference type="ChEBI" id="CHEBI:30616"/>
        <dbReference type="ChEBI" id="CHEBI:61977"/>
        <dbReference type="ChEBI" id="CHEBI:456216"/>
        <dbReference type="EC" id="2.7.11.1"/>
    </reaction>
</comment>
<dbReference type="SUPFAM" id="SSF56112">
    <property type="entry name" value="Protein kinase-like (PK-like)"/>
    <property type="match status" value="1"/>
</dbReference>
<evidence type="ECO:0000256" key="9">
    <source>
        <dbReference type="PROSITE-ProRule" id="PRU10141"/>
    </source>
</evidence>
<feature type="domain" description="Protein kinase" evidence="11">
    <location>
        <begin position="36"/>
        <end position="301"/>
    </location>
</feature>
<dbReference type="EMBL" id="JBHZOL010000031">
    <property type="protein sequence ID" value="MFE4105667.1"/>
    <property type="molecule type" value="Genomic_DNA"/>
</dbReference>
<keyword evidence="5 12" id="KW-0418">Kinase</keyword>
<evidence type="ECO:0000256" key="10">
    <source>
        <dbReference type="SAM" id="MobiDB-lite"/>
    </source>
</evidence>
<evidence type="ECO:0000313" key="13">
    <source>
        <dbReference type="Proteomes" id="UP001600165"/>
    </source>
</evidence>
<feature type="region of interest" description="Disordered" evidence="10">
    <location>
        <begin position="344"/>
        <end position="367"/>
    </location>
</feature>
<accession>A0ABW6ID57</accession>
<evidence type="ECO:0000256" key="6">
    <source>
        <dbReference type="ARBA" id="ARBA00022840"/>
    </source>
</evidence>
<keyword evidence="3" id="KW-0808">Transferase</keyword>
<sequence>MQKPSPSQLSDFQTSAHRNSQLRNLCRSGQLFRDRYRILKVLGRGGFGVTFLAQDAALPGSPLCVIKQLSPKVRNSLSLERAKIRFRREARILSQLGSHSQVPMLLDYFTIKGEFYLVQEFVQGDTLAREVRRSGIHSELQVKQFLKEILPVIQYIHHQRVIHRDIKPPNIIRCRDYQRLVLIDFGAVRECLAEADEAGYRAPTTQFVGTIGFAPPEQLALRPTYASDIYALGVTCLYLLTGRSPIEFDTYAESGELRWQKSVQLSAHFSAILTKMLKPDVRDRYQQIEEVQRALELEPYFSSLSDCLNTQPRTNPEIDTDELTPMDSYLTPIQRRAAAIRSWRSRRKSKEATRPRHGLPSSLSFPL</sequence>
<comment type="catalytic activity">
    <reaction evidence="8">
        <text>L-seryl-[protein] + ATP = O-phospho-L-seryl-[protein] + ADP + H(+)</text>
        <dbReference type="Rhea" id="RHEA:17989"/>
        <dbReference type="Rhea" id="RHEA-COMP:9863"/>
        <dbReference type="Rhea" id="RHEA-COMP:11604"/>
        <dbReference type="ChEBI" id="CHEBI:15378"/>
        <dbReference type="ChEBI" id="CHEBI:29999"/>
        <dbReference type="ChEBI" id="CHEBI:30616"/>
        <dbReference type="ChEBI" id="CHEBI:83421"/>
        <dbReference type="ChEBI" id="CHEBI:456216"/>
        <dbReference type="EC" id="2.7.11.1"/>
    </reaction>
</comment>
<evidence type="ECO:0000313" key="12">
    <source>
        <dbReference type="EMBL" id="MFE4105667.1"/>
    </source>
</evidence>
<evidence type="ECO:0000256" key="1">
    <source>
        <dbReference type="ARBA" id="ARBA00012513"/>
    </source>
</evidence>
<name>A0ABW6ID57_9CYAN</name>
<evidence type="ECO:0000256" key="3">
    <source>
        <dbReference type="ARBA" id="ARBA00022679"/>
    </source>
</evidence>
<keyword evidence="6 9" id="KW-0067">ATP-binding</keyword>
<dbReference type="InterPro" id="IPR011009">
    <property type="entry name" value="Kinase-like_dom_sf"/>
</dbReference>
<evidence type="ECO:0000256" key="4">
    <source>
        <dbReference type="ARBA" id="ARBA00022741"/>
    </source>
</evidence>
<dbReference type="InterPro" id="IPR017441">
    <property type="entry name" value="Protein_kinase_ATP_BS"/>
</dbReference>
<proteinExistence type="predicted"/>
<dbReference type="Gene3D" id="3.30.200.20">
    <property type="entry name" value="Phosphorylase Kinase, domain 1"/>
    <property type="match status" value="1"/>
</dbReference>
<dbReference type="PANTHER" id="PTHR24363:SF0">
    <property type="entry name" value="SERINE_THREONINE KINASE LIKE DOMAIN CONTAINING 1"/>
    <property type="match status" value="1"/>
</dbReference>
<dbReference type="GO" id="GO:0016301">
    <property type="term" value="F:kinase activity"/>
    <property type="evidence" value="ECO:0007669"/>
    <property type="project" value="UniProtKB-KW"/>
</dbReference>
<dbReference type="Proteomes" id="UP001600165">
    <property type="component" value="Unassembled WGS sequence"/>
</dbReference>
<evidence type="ECO:0000259" key="11">
    <source>
        <dbReference type="PROSITE" id="PS50011"/>
    </source>
</evidence>
<evidence type="ECO:0000256" key="8">
    <source>
        <dbReference type="ARBA" id="ARBA00048679"/>
    </source>
</evidence>
<evidence type="ECO:0000256" key="7">
    <source>
        <dbReference type="ARBA" id="ARBA00047899"/>
    </source>
</evidence>
<protein>
    <recommendedName>
        <fullName evidence="1">non-specific serine/threonine protein kinase</fullName>
        <ecNumber evidence="1">2.7.11.1</ecNumber>
    </recommendedName>
</protein>
<dbReference type="PROSITE" id="PS00107">
    <property type="entry name" value="PROTEIN_KINASE_ATP"/>
    <property type="match status" value="1"/>
</dbReference>
<evidence type="ECO:0000256" key="5">
    <source>
        <dbReference type="ARBA" id="ARBA00022777"/>
    </source>
</evidence>
<dbReference type="SMART" id="SM00220">
    <property type="entry name" value="S_TKc"/>
    <property type="match status" value="1"/>
</dbReference>
<reference evidence="12 13" key="1">
    <citation type="submission" date="2024-10" db="EMBL/GenBank/DDBJ databases">
        <authorList>
            <person name="Ratan Roy A."/>
            <person name="Morales Sandoval P.H."/>
            <person name="De Los Santos Villalobos S."/>
            <person name="Chakraborty S."/>
            <person name="Mukherjee J."/>
        </authorList>
    </citation>
    <scope>NUCLEOTIDE SEQUENCE [LARGE SCALE GENOMIC DNA]</scope>
    <source>
        <strain evidence="12 13">S1</strain>
    </source>
</reference>
<dbReference type="InterPro" id="IPR000719">
    <property type="entry name" value="Prot_kinase_dom"/>
</dbReference>
<keyword evidence="2" id="KW-0723">Serine/threonine-protein kinase</keyword>
<dbReference type="PANTHER" id="PTHR24363">
    <property type="entry name" value="SERINE/THREONINE PROTEIN KINASE"/>
    <property type="match status" value="1"/>
</dbReference>
<dbReference type="EC" id="2.7.11.1" evidence="1"/>